<dbReference type="AlphaFoldDB" id="A0AA88LDD3"/>
<dbReference type="InterPro" id="IPR002110">
    <property type="entry name" value="Ankyrin_rpt"/>
</dbReference>
<protein>
    <submittedName>
        <fullName evidence="5">Uncharacterized protein</fullName>
    </submittedName>
</protein>
<dbReference type="SUPFAM" id="SSF48403">
    <property type="entry name" value="Ankyrin repeat"/>
    <property type="match status" value="1"/>
</dbReference>
<proteinExistence type="predicted"/>
<evidence type="ECO:0000256" key="1">
    <source>
        <dbReference type="ARBA" id="ARBA00022737"/>
    </source>
</evidence>
<dbReference type="Proteomes" id="UP001187531">
    <property type="component" value="Unassembled WGS sequence"/>
</dbReference>
<evidence type="ECO:0000313" key="5">
    <source>
        <dbReference type="EMBL" id="KAK2721001.1"/>
    </source>
</evidence>
<keyword evidence="6" id="KW-1185">Reference proteome</keyword>
<reference evidence="5" key="1">
    <citation type="submission" date="2023-07" db="EMBL/GenBank/DDBJ databases">
        <title>Chromosome-level genome assembly of Artemia franciscana.</title>
        <authorList>
            <person name="Jo E."/>
        </authorList>
    </citation>
    <scope>NUCLEOTIDE SEQUENCE</scope>
    <source>
        <tissue evidence="5">Whole body</tissue>
    </source>
</reference>
<evidence type="ECO:0000256" key="3">
    <source>
        <dbReference type="PROSITE-ProRule" id="PRU00023"/>
    </source>
</evidence>
<dbReference type="SMART" id="SM00248">
    <property type="entry name" value="ANK"/>
    <property type="match status" value="2"/>
</dbReference>
<organism evidence="5 6">
    <name type="scientific">Artemia franciscana</name>
    <name type="common">Brine shrimp</name>
    <name type="synonym">Artemia sanfranciscana</name>
    <dbReference type="NCBI Taxonomy" id="6661"/>
    <lineage>
        <taxon>Eukaryota</taxon>
        <taxon>Metazoa</taxon>
        <taxon>Ecdysozoa</taxon>
        <taxon>Arthropoda</taxon>
        <taxon>Crustacea</taxon>
        <taxon>Branchiopoda</taxon>
        <taxon>Anostraca</taxon>
        <taxon>Artemiidae</taxon>
        <taxon>Artemia</taxon>
    </lineage>
</organism>
<dbReference type="PROSITE" id="PS50088">
    <property type="entry name" value="ANK_REPEAT"/>
    <property type="match status" value="2"/>
</dbReference>
<keyword evidence="1" id="KW-0677">Repeat</keyword>
<dbReference type="Pfam" id="PF12796">
    <property type="entry name" value="Ank_2"/>
    <property type="match status" value="1"/>
</dbReference>
<sequence length="189" mass="21112">MDRVYGYSCDGLNSDGESSPPSPSMSDCGSVASYESVDVVESSFSSHNSSFYEDFDNSNFQKRWDFTRKHGNACWHRDQRTGWLVSQNEVLQSPTCNESLERFKQLIENNELSEITKVLEKRSVNLDSVDDNGDTPLHYVCRTGNLELVKIFLKFGASLAVTNQDGWSPVHLAAQSGSAQVLAFLLGKR</sequence>
<feature type="repeat" description="ANK" evidence="3">
    <location>
        <begin position="165"/>
        <end position="189"/>
    </location>
</feature>
<dbReference type="InterPro" id="IPR036770">
    <property type="entry name" value="Ankyrin_rpt-contain_sf"/>
</dbReference>
<evidence type="ECO:0000313" key="6">
    <source>
        <dbReference type="Proteomes" id="UP001187531"/>
    </source>
</evidence>
<keyword evidence="2 3" id="KW-0040">ANK repeat</keyword>
<dbReference type="Gene3D" id="1.25.40.20">
    <property type="entry name" value="Ankyrin repeat-containing domain"/>
    <property type="match status" value="1"/>
</dbReference>
<dbReference type="PANTHER" id="PTHR24161">
    <property type="entry name" value="ANK_REP_REGION DOMAIN-CONTAINING PROTEIN-RELATED"/>
    <property type="match status" value="1"/>
</dbReference>
<feature type="repeat" description="ANK" evidence="3">
    <location>
        <begin position="132"/>
        <end position="164"/>
    </location>
</feature>
<feature type="region of interest" description="Disordered" evidence="4">
    <location>
        <begin position="1"/>
        <end position="29"/>
    </location>
</feature>
<comment type="caution">
    <text evidence="5">The sequence shown here is derived from an EMBL/GenBank/DDBJ whole genome shotgun (WGS) entry which is preliminary data.</text>
</comment>
<dbReference type="PANTHER" id="PTHR24161:SF85">
    <property type="entry name" value="PALMITOYLTRANSFERASE HIP14"/>
    <property type="match status" value="1"/>
</dbReference>
<feature type="compositionally biased region" description="Polar residues" evidence="4">
    <location>
        <begin position="15"/>
        <end position="27"/>
    </location>
</feature>
<dbReference type="EMBL" id="JAVRJZ010000007">
    <property type="protein sequence ID" value="KAK2721001.1"/>
    <property type="molecule type" value="Genomic_DNA"/>
</dbReference>
<evidence type="ECO:0000256" key="2">
    <source>
        <dbReference type="ARBA" id="ARBA00023043"/>
    </source>
</evidence>
<accession>A0AA88LDD3</accession>
<gene>
    <name evidence="5" type="ORF">QYM36_004775</name>
</gene>
<evidence type="ECO:0000256" key="4">
    <source>
        <dbReference type="SAM" id="MobiDB-lite"/>
    </source>
</evidence>
<dbReference type="PROSITE" id="PS50297">
    <property type="entry name" value="ANK_REP_REGION"/>
    <property type="match status" value="2"/>
</dbReference>
<name>A0AA88LDD3_ARTSF</name>